<proteinExistence type="predicted"/>
<organism evidence="2 3">
    <name type="scientific">Azomonas macrocytogenes</name>
    <name type="common">Azotobacter macrocytogenes</name>
    <dbReference type="NCBI Taxonomy" id="69962"/>
    <lineage>
        <taxon>Bacteria</taxon>
        <taxon>Pseudomonadati</taxon>
        <taxon>Pseudomonadota</taxon>
        <taxon>Gammaproteobacteria</taxon>
        <taxon>Pseudomonadales</taxon>
        <taxon>Pseudomonadaceae</taxon>
        <taxon>Azomonas</taxon>
    </lineage>
</organism>
<keyword evidence="1" id="KW-1133">Transmembrane helix</keyword>
<sequence>MYVNENFAEALLYIALMIVTPALWKMSRILLRYVFNRYIAADEIVVVYKRRGMVVETRRIKATGYVVDQLKQLKDRA</sequence>
<keyword evidence="1" id="KW-0812">Transmembrane</keyword>
<protein>
    <submittedName>
        <fullName evidence="2">Uncharacterized protein</fullName>
    </submittedName>
</protein>
<feature type="transmembrane region" description="Helical" evidence="1">
    <location>
        <begin position="6"/>
        <end position="24"/>
    </location>
</feature>
<dbReference type="AlphaFoldDB" id="A0A839T4S7"/>
<dbReference type="Proteomes" id="UP000549250">
    <property type="component" value="Unassembled WGS sequence"/>
</dbReference>
<evidence type="ECO:0000313" key="3">
    <source>
        <dbReference type="Proteomes" id="UP000549250"/>
    </source>
</evidence>
<evidence type="ECO:0000256" key="1">
    <source>
        <dbReference type="SAM" id="Phobius"/>
    </source>
</evidence>
<comment type="caution">
    <text evidence="2">The sequence shown here is derived from an EMBL/GenBank/DDBJ whole genome shotgun (WGS) entry which is preliminary data.</text>
</comment>
<keyword evidence="1" id="KW-0472">Membrane</keyword>
<accession>A0A839T4S7</accession>
<evidence type="ECO:0000313" key="2">
    <source>
        <dbReference type="EMBL" id="MBB3103760.1"/>
    </source>
</evidence>
<name>A0A839T4S7_AZOMA</name>
<dbReference type="EMBL" id="JACHXI010000009">
    <property type="protein sequence ID" value="MBB3103760.1"/>
    <property type="molecule type" value="Genomic_DNA"/>
</dbReference>
<reference evidence="2 3" key="1">
    <citation type="submission" date="2020-08" db="EMBL/GenBank/DDBJ databases">
        <title>Genomic Encyclopedia of Type Strains, Phase III (KMG-III): the genomes of soil and plant-associated and newly described type strains.</title>
        <authorList>
            <person name="Whitman W."/>
        </authorList>
    </citation>
    <scope>NUCLEOTIDE SEQUENCE [LARGE SCALE GENOMIC DNA]</scope>
    <source>
        <strain evidence="2 3">CECT 4462</strain>
    </source>
</reference>
<keyword evidence="3" id="KW-1185">Reference proteome</keyword>
<gene>
    <name evidence="2" type="ORF">FHR87_002157</name>
</gene>